<comment type="caution">
    <text evidence="1">The sequence shown here is derived from an EMBL/GenBank/DDBJ whole genome shotgun (WGS) entry which is preliminary data.</text>
</comment>
<accession>A0A2S6ZM43</accession>
<evidence type="ECO:0000313" key="1">
    <source>
        <dbReference type="EMBL" id="PPT93249.1"/>
    </source>
</evidence>
<dbReference type="AlphaFoldDB" id="A0A2S6ZM43"/>
<sequence>MLTTSCGDEVAGWLVGVHVGEFEQVLGVHAFGSRGDQLGVLARDAVIGAARRQGGTVEGGGQTSGRGSTHTAARRIRASAVWFYDGCFWLLLIRVQKLCTLRGFFLHPWARQFAPLGVADCTL</sequence>
<dbReference type="Proteomes" id="UP000239898">
    <property type="component" value="Unassembled WGS sequence"/>
</dbReference>
<evidence type="ECO:0000313" key="2">
    <source>
        <dbReference type="Proteomes" id="UP000239898"/>
    </source>
</evidence>
<gene>
    <name evidence="1" type="ORF">XthCFBP4691_01155</name>
</gene>
<keyword evidence="2" id="KW-1185">Reference proteome</keyword>
<protein>
    <submittedName>
        <fullName evidence="1">Uncharacterized protein</fullName>
    </submittedName>
</protein>
<name>A0A2S6ZM43_9XANT</name>
<organism evidence="1 2">
    <name type="scientific">Xanthomonas theicola</name>
    <dbReference type="NCBI Taxonomy" id="56464"/>
    <lineage>
        <taxon>Bacteria</taxon>
        <taxon>Pseudomonadati</taxon>
        <taxon>Pseudomonadota</taxon>
        <taxon>Gammaproteobacteria</taxon>
        <taxon>Lysobacterales</taxon>
        <taxon>Lysobacteraceae</taxon>
        <taxon>Xanthomonas</taxon>
    </lineage>
</organism>
<proteinExistence type="predicted"/>
<dbReference type="EMBL" id="MIGX01000002">
    <property type="protein sequence ID" value="PPT93249.1"/>
    <property type="molecule type" value="Genomic_DNA"/>
</dbReference>
<reference evidence="1 2" key="1">
    <citation type="submission" date="2016-08" db="EMBL/GenBank/DDBJ databases">
        <title>Evolution of the type three secretion system and type three effector repertoires in Xanthomonas.</title>
        <authorList>
            <person name="Merda D."/>
            <person name="Briand M."/>
            <person name="Bosis E."/>
            <person name="Rousseau C."/>
            <person name="Portier P."/>
            <person name="Jacques M.-A."/>
            <person name="Fischer-Le Saux M."/>
        </authorList>
    </citation>
    <scope>NUCLEOTIDE SEQUENCE [LARGE SCALE GENOMIC DNA]</scope>
    <source>
        <strain evidence="1 2">CFBP 4691</strain>
    </source>
</reference>